<proteinExistence type="predicted"/>
<name>A0AAW7K0M8_9GAMM</name>
<dbReference type="InterPro" id="IPR028978">
    <property type="entry name" value="Chorismate_lyase_/UTRA_dom_sf"/>
</dbReference>
<dbReference type="RefSeq" id="WP_268872251.1">
    <property type="nucleotide sequence ID" value="NZ_CPYD01000004.1"/>
</dbReference>
<dbReference type="Pfam" id="PF07702">
    <property type="entry name" value="UTRA"/>
    <property type="match status" value="1"/>
</dbReference>
<organism evidence="2 3">
    <name type="scientific">Yersinia nurmii</name>
    <dbReference type="NCBI Taxonomy" id="685706"/>
    <lineage>
        <taxon>Bacteria</taxon>
        <taxon>Pseudomonadati</taxon>
        <taxon>Pseudomonadota</taxon>
        <taxon>Gammaproteobacteria</taxon>
        <taxon>Enterobacterales</taxon>
        <taxon>Yersiniaceae</taxon>
        <taxon>Yersinia</taxon>
    </lineage>
</organism>
<sequence length="89" mass="10323">MRVRFPLTAPVLNTTSNCSNKVLQFMVLKANAHITSQLRVKMGVQVYYVRRLRFIDDEPVQLEDTWMPVALFPDLSLRDRVNSSFPILN</sequence>
<dbReference type="EMBL" id="JAUEHU010000012">
    <property type="protein sequence ID" value="MDN0088281.1"/>
    <property type="molecule type" value="Genomic_DNA"/>
</dbReference>
<dbReference type="InterPro" id="IPR011663">
    <property type="entry name" value="UTRA"/>
</dbReference>
<evidence type="ECO:0000259" key="1">
    <source>
        <dbReference type="Pfam" id="PF07702"/>
    </source>
</evidence>
<dbReference type="GO" id="GO:0003677">
    <property type="term" value="F:DNA binding"/>
    <property type="evidence" value="ECO:0007669"/>
    <property type="project" value="InterPro"/>
</dbReference>
<evidence type="ECO:0000313" key="3">
    <source>
        <dbReference type="Proteomes" id="UP001167864"/>
    </source>
</evidence>
<gene>
    <name evidence="2" type="ORF">QVN42_12925</name>
</gene>
<dbReference type="PANTHER" id="PTHR44846:SF1">
    <property type="entry name" value="MANNOSYL-D-GLYCERATE TRANSPORT_METABOLISM SYSTEM REPRESSOR MNGR-RELATED"/>
    <property type="match status" value="1"/>
</dbReference>
<comment type="caution">
    <text evidence="2">The sequence shown here is derived from an EMBL/GenBank/DDBJ whole genome shotgun (WGS) entry which is preliminary data.</text>
</comment>
<dbReference type="GO" id="GO:0045892">
    <property type="term" value="P:negative regulation of DNA-templated transcription"/>
    <property type="evidence" value="ECO:0007669"/>
    <property type="project" value="TreeGrafter"/>
</dbReference>
<accession>A0AAW7K0M8</accession>
<dbReference type="Proteomes" id="UP001167864">
    <property type="component" value="Unassembled WGS sequence"/>
</dbReference>
<dbReference type="SUPFAM" id="SSF64288">
    <property type="entry name" value="Chorismate lyase-like"/>
    <property type="match status" value="1"/>
</dbReference>
<evidence type="ECO:0000313" key="2">
    <source>
        <dbReference type="EMBL" id="MDN0088281.1"/>
    </source>
</evidence>
<dbReference type="PANTHER" id="PTHR44846">
    <property type="entry name" value="MANNOSYL-D-GLYCERATE TRANSPORT/METABOLISM SYSTEM REPRESSOR MNGR-RELATED"/>
    <property type="match status" value="1"/>
</dbReference>
<feature type="domain" description="UbiC transcription regulator-associated" evidence="1">
    <location>
        <begin position="17"/>
        <end position="85"/>
    </location>
</feature>
<dbReference type="Gene3D" id="3.40.1410.10">
    <property type="entry name" value="Chorismate lyase-like"/>
    <property type="match status" value="1"/>
</dbReference>
<protein>
    <submittedName>
        <fullName evidence="2">UTRA domain-containing protein</fullName>
    </submittedName>
</protein>
<dbReference type="InterPro" id="IPR050679">
    <property type="entry name" value="Bact_HTH_transcr_reg"/>
</dbReference>
<reference evidence="2" key="1">
    <citation type="submission" date="2023-06" db="EMBL/GenBank/DDBJ databases">
        <authorList>
            <person name="Polev D.E."/>
            <person name="Saitova A.T."/>
            <person name="Bogumilchik E.A."/>
            <person name="Kokorina G.I."/>
            <person name="Voskresenskaia E.A."/>
        </authorList>
    </citation>
    <scope>NUCLEOTIDE SEQUENCE</scope>
    <source>
        <strain evidence="2">2145 StPb PI</strain>
    </source>
</reference>
<dbReference type="AlphaFoldDB" id="A0AAW7K0M8"/>